<evidence type="ECO:0000313" key="2">
    <source>
        <dbReference type="EMBL" id="OQO00375.1"/>
    </source>
</evidence>
<dbReference type="OrthoDB" id="3438345at2759"/>
<feature type="domain" description="F-box" evidence="1">
    <location>
        <begin position="6"/>
        <end position="56"/>
    </location>
</feature>
<dbReference type="Proteomes" id="UP000192596">
    <property type="component" value="Unassembled WGS sequence"/>
</dbReference>
<keyword evidence="3" id="KW-1185">Reference proteome</keyword>
<comment type="caution">
    <text evidence="2">The sequence shown here is derived from an EMBL/GenBank/DDBJ whole genome shotgun (WGS) entry which is preliminary data.</text>
</comment>
<protein>
    <recommendedName>
        <fullName evidence="1">F-box domain-containing protein</fullName>
    </recommendedName>
</protein>
<dbReference type="InParanoid" id="A0A1V8SMI2"/>
<dbReference type="AlphaFoldDB" id="A0A1V8SMI2"/>
<evidence type="ECO:0000259" key="1">
    <source>
        <dbReference type="PROSITE" id="PS50181"/>
    </source>
</evidence>
<accession>A0A1V8SMI2</accession>
<reference evidence="3" key="1">
    <citation type="submission" date="2017-03" db="EMBL/GenBank/DDBJ databases">
        <title>Genomes of endolithic fungi from Antarctica.</title>
        <authorList>
            <person name="Coleine C."/>
            <person name="Masonjones S."/>
            <person name="Stajich J.E."/>
        </authorList>
    </citation>
    <scope>NUCLEOTIDE SEQUENCE [LARGE SCALE GENOMIC DNA]</scope>
    <source>
        <strain evidence="3">CCFEE 5527</strain>
    </source>
</reference>
<dbReference type="PROSITE" id="PS50181">
    <property type="entry name" value="FBOX"/>
    <property type="match status" value="1"/>
</dbReference>
<evidence type="ECO:0000313" key="3">
    <source>
        <dbReference type="Proteomes" id="UP000192596"/>
    </source>
</evidence>
<dbReference type="InterPro" id="IPR001810">
    <property type="entry name" value="F-box_dom"/>
</dbReference>
<name>A0A1V8SMI2_9PEZI</name>
<dbReference type="EMBL" id="NAJO01000035">
    <property type="protein sequence ID" value="OQO00375.1"/>
    <property type="molecule type" value="Genomic_DNA"/>
</dbReference>
<gene>
    <name evidence="2" type="ORF">B0A48_13723</name>
</gene>
<proteinExistence type="predicted"/>
<organism evidence="2 3">
    <name type="scientific">Cryoendolithus antarcticus</name>
    <dbReference type="NCBI Taxonomy" id="1507870"/>
    <lineage>
        <taxon>Eukaryota</taxon>
        <taxon>Fungi</taxon>
        <taxon>Dikarya</taxon>
        <taxon>Ascomycota</taxon>
        <taxon>Pezizomycotina</taxon>
        <taxon>Dothideomycetes</taxon>
        <taxon>Dothideomycetidae</taxon>
        <taxon>Cladosporiales</taxon>
        <taxon>Cladosporiaceae</taxon>
        <taxon>Cryoendolithus</taxon>
    </lineage>
</organism>
<sequence>MGSVSKHCLEALPGELLDSIIEPLELDDICNIRLCSRTLAAKAVQGRYKAYFYRKTVKINQKFLLDFERVTKSSGLGCLVQDLILAGVLDEKRARTSSSEELDLLYLSTKKPRDLISLLCDCLQNIVNARGVYAVKTIAIRVLDERSNKPGTSYKDYYNNTPIRWRPGWSCASVTFHIVVASLLGSGMMAEELRAFNDFDTQRCSLSSNTVCAILSCGQSGNVFHMIKRLSLNLYDPEFVSSFDGLRMVLESSPQLEDLELDQFWIGPGNAQGTRFSPGVPYDPASEASLLPAGAEQHLSKAFERASTARRLPSLKKLRLSGLYTAENSLVRFVQRTSSRHFCMLRIKLTAGNFRLLFDHCTASGSMIGSVECEDLREPGGNVLFDDPTANLKYSRRQLKRESEAIESPIRYYILGPHWVQDSGLWRVKREHEIQHRYGPL</sequence>